<keyword evidence="2" id="KW-1185">Reference proteome</keyword>
<dbReference type="AlphaFoldDB" id="A0A565AS71"/>
<dbReference type="EMBL" id="CABITT030000001">
    <property type="protein sequence ID" value="VVA92246.1"/>
    <property type="molecule type" value="Genomic_DNA"/>
</dbReference>
<accession>A0A565AS71</accession>
<dbReference type="Proteomes" id="UP000489600">
    <property type="component" value="Unassembled WGS sequence"/>
</dbReference>
<evidence type="ECO:0000313" key="2">
    <source>
        <dbReference type="Proteomes" id="UP000489600"/>
    </source>
</evidence>
<evidence type="ECO:0000313" key="1">
    <source>
        <dbReference type="EMBL" id="VVA92246.1"/>
    </source>
</evidence>
<proteinExistence type="predicted"/>
<name>A0A565AS71_9BRAS</name>
<gene>
    <name evidence="1" type="ORF">ANE_LOCUS2691</name>
</gene>
<sequence>MEDEIRSYGGGTSRQVNNSIVEEELVDLFAVPLTYENDEFLEEVDEIFRSTSKRNVVDIVERVTEDRNTVVGENNGKRKRDWLARSGVSGSDITRSCSEKYDFEQMRNLIDTEYPRNWDPENPLNDVVSDIGDSNGALPVMEDNIVFVNLVVEDSTKDNNVFGNVMGEDSRVPENVDVQQEEVVVQRESSTIGIVAGFENLRNRFTPIGFSLGLGESQATANGVEEGSSE</sequence>
<organism evidence="1 2">
    <name type="scientific">Arabis nemorensis</name>
    <dbReference type="NCBI Taxonomy" id="586526"/>
    <lineage>
        <taxon>Eukaryota</taxon>
        <taxon>Viridiplantae</taxon>
        <taxon>Streptophyta</taxon>
        <taxon>Embryophyta</taxon>
        <taxon>Tracheophyta</taxon>
        <taxon>Spermatophyta</taxon>
        <taxon>Magnoliopsida</taxon>
        <taxon>eudicotyledons</taxon>
        <taxon>Gunneridae</taxon>
        <taxon>Pentapetalae</taxon>
        <taxon>rosids</taxon>
        <taxon>malvids</taxon>
        <taxon>Brassicales</taxon>
        <taxon>Brassicaceae</taxon>
        <taxon>Arabideae</taxon>
        <taxon>Arabis</taxon>
    </lineage>
</organism>
<reference evidence="1" key="1">
    <citation type="submission" date="2019-07" db="EMBL/GenBank/DDBJ databases">
        <authorList>
            <person name="Dittberner H."/>
        </authorList>
    </citation>
    <scope>NUCLEOTIDE SEQUENCE [LARGE SCALE GENOMIC DNA]</scope>
</reference>
<protein>
    <submittedName>
        <fullName evidence="1">Uncharacterized protein</fullName>
    </submittedName>
</protein>
<comment type="caution">
    <text evidence="1">The sequence shown here is derived from an EMBL/GenBank/DDBJ whole genome shotgun (WGS) entry which is preliminary data.</text>
</comment>